<evidence type="ECO:0000313" key="1">
    <source>
        <dbReference type="EMBL" id="UYA98668.1"/>
    </source>
</evidence>
<dbReference type="EMBL" id="ON932078">
    <property type="protein sequence ID" value="UYA98668.1"/>
    <property type="molecule type" value="Genomic_DNA"/>
</dbReference>
<dbReference type="Proteomes" id="UP001164571">
    <property type="component" value="Segment"/>
</dbReference>
<name>A0A9X9JN36_9CAUD</name>
<evidence type="ECO:0000313" key="2">
    <source>
        <dbReference type="Proteomes" id="UP001164571"/>
    </source>
</evidence>
<accession>A0A9X9JN36</accession>
<organism evidence="1 2">
    <name type="scientific">Xanthomonas phage vB_Xar_IVIA-DoCa4</name>
    <dbReference type="NCBI Taxonomy" id="2975531"/>
    <lineage>
        <taxon>Viruses</taxon>
        <taxon>Duplodnaviria</taxon>
        <taxon>Heunggongvirae</taxon>
        <taxon>Uroviricota</taxon>
        <taxon>Caudoviricetes</taxon>
        <taxon>Autographivirales</taxon>
        <taxon>Autonotataviridae</taxon>
        <taxon>Gujervirinae</taxon>
        <taxon>Pradovirus</taxon>
        <taxon>Pradovirus IVIADoCa4</taxon>
    </lineage>
</organism>
<gene>
    <name evidence="1" type="ORF">IVIADoCa4_48</name>
</gene>
<reference evidence="1" key="1">
    <citation type="submission" date="2022-07" db="EMBL/GenBank/DDBJ databases">
        <title>Comparative analysis of new lytic phages for the biological control of phytopathogenic Xanthomonas spp.</title>
        <authorList>
            <person name="Domingo-Calap M.L."/>
            <person name="Bernabeu-Gimeno M."/>
            <person name="Aure C.M."/>
            <person name="Marco-Noales E."/>
            <person name="Domingo-Calap P."/>
        </authorList>
    </citation>
    <scope>NUCLEOTIDE SEQUENCE</scope>
</reference>
<proteinExistence type="predicted"/>
<sequence length="189" mass="20979">MIPTASSEVMRGDWVEQQGRRTKPMIDFELGGASLNSSSDNLQAYLWTAESDGSIVTVYREGVDPVTVLSDSNITQIALAFDQTMRPHIAYMAGGACKFFWFDTIANAMSTMTIPGATTPRLCMDEKRAVYATQSDVLLSYKKGTDVMLRAQRERFQTEHTIATGIEGDLVIFGMNNQNRLQWKFVGAS</sequence>
<protein>
    <submittedName>
        <fullName evidence="1">Tail fiber protein</fullName>
    </submittedName>
</protein>
<keyword evidence="2" id="KW-1185">Reference proteome</keyword>